<dbReference type="GeneID" id="108562901"/>
<gene>
    <name evidence="3" type="primary">LOC108562901</name>
</gene>
<dbReference type="Proteomes" id="UP000695000">
    <property type="component" value="Unplaced"/>
</dbReference>
<proteinExistence type="predicted"/>
<name>A0ABM1MQP1_NICVS</name>
<protein>
    <submittedName>
        <fullName evidence="3">Uncharacterized protein LOC108562901</fullName>
    </submittedName>
</protein>
<evidence type="ECO:0000259" key="1">
    <source>
        <dbReference type="PROSITE" id="PS50181"/>
    </source>
</evidence>
<accession>A0ABM1MQP1</accession>
<feature type="domain" description="F-box" evidence="1">
    <location>
        <begin position="52"/>
        <end position="98"/>
    </location>
</feature>
<dbReference type="InterPro" id="IPR032675">
    <property type="entry name" value="LRR_dom_sf"/>
</dbReference>
<dbReference type="PANTHER" id="PTHR20933">
    <property type="entry name" value="F-BOX ONLY PROTEIN 33"/>
    <property type="match status" value="1"/>
</dbReference>
<dbReference type="InterPro" id="IPR036047">
    <property type="entry name" value="F-box-like_dom_sf"/>
</dbReference>
<dbReference type="Pfam" id="PF12937">
    <property type="entry name" value="F-box-like"/>
    <property type="match status" value="1"/>
</dbReference>
<reference evidence="3" key="1">
    <citation type="submission" date="2025-08" db="UniProtKB">
        <authorList>
            <consortium name="RefSeq"/>
        </authorList>
    </citation>
    <scope>IDENTIFICATION</scope>
    <source>
        <tissue evidence="3">Whole Larva</tissue>
    </source>
</reference>
<dbReference type="Gene3D" id="1.20.1280.50">
    <property type="match status" value="1"/>
</dbReference>
<organism evidence="2 3">
    <name type="scientific">Nicrophorus vespilloides</name>
    <name type="common">Boreal carrion beetle</name>
    <dbReference type="NCBI Taxonomy" id="110193"/>
    <lineage>
        <taxon>Eukaryota</taxon>
        <taxon>Metazoa</taxon>
        <taxon>Ecdysozoa</taxon>
        <taxon>Arthropoda</taxon>
        <taxon>Hexapoda</taxon>
        <taxon>Insecta</taxon>
        <taxon>Pterygota</taxon>
        <taxon>Neoptera</taxon>
        <taxon>Endopterygota</taxon>
        <taxon>Coleoptera</taxon>
        <taxon>Polyphaga</taxon>
        <taxon>Staphyliniformia</taxon>
        <taxon>Silphidae</taxon>
        <taxon>Nicrophorinae</taxon>
        <taxon>Nicrophorus</taxon>
    </lineage>
</organism>
<evidence type="ECO:0000313" key="2">
    <source>
        <dbReference type="Proteomes" id="UP000695000"/>
    </source>
</evidence>
<evidence type="ECO:0000313" key="3">
    <source>
        <dbReference type="RefSeq" id="XP_017776891.1"/>
    </source>
</evidence>
<dbReference type="RefSeq" id="XP_017776891.1">
    <property type="nucleotide sequence ID" value="XM_017921402.1"/>
</dbReference>
<dbReference type="PANTHER" id="PTHR20933:SF3">
    <property type="entry name" value="F-BOX ONLY PROTEIN 33"/>
    <property type="match status" value="1"/>
</dbReference>
<sequence length="488" mass="56708">MLHPANHHRNNDKTAMDQWSLSNLDEYPRAKKSKQESKKKLRCHITKSSSTKGNWEMLPAAVVDNVFKYLKFNDVKSASSACRNWRHGLYHPRLWQHVRFEISEKSLQRSRYLRNMVGHMVTDATVVFGSMSKDCIEEFLALLECFTFSNQLQSLMLKPSHCHVLHPDETKWQETEQQLIELFMKITEEKSMTRLSFGCLEQLQQKVIDILHHLANVKPDKITTLGLATVKDDPSNYLLNYYDPQLITPFQNLEILSVDYDVLTDLFLDGLKNCRNLNRLVVHVHGVWDGHPGTSENAWKNFKEQHPDCRLRLSLIHAFDEVAVMHNTILRDNMPLSHLRVLFCEGLNIIVLEKLLMYKDTFVSLSWVDCVDMDSRYNLIQSDTPPNIIMLAWLCNKLEEMRIIGYKFFDQDWIGVAKLRSNTLKKLEISSTDILDSDLNFNIFIELPLILGKSCKILNRYDLHPVFLDNSSADSDEYLLPILLADLQ</sequence>
<dbReference type="SUPFAM" id="SSF81383">
    <property type="entry name" value="F-box domain"/>
    <property type="match status" value="1"/>
</dbReference>
<dbReference type="PROSITE" id="PS50181">
    <property type="entry name" value="FBOX"/>
    <property type="match status" value="1"/>
</dbReference>
<dbReference type="Gene3D" id="3.80.10.10">
    <property type="entry name" value="Ribonuclease Inhibitor"/>
    <property type="match status" value="1"/>
</dbReference>
<keyword evidence="2" id="KW-1185">Reference proteome</keyword>
<dbReference type="InterPro" id="IPR001810">
    <property type="entry name" value="F-box_dom"/>
</dbReference>
<dbReference type="CDD" id="cd22104">
    <property type="entry name" value="F-box_FBXO33"/>
    <property type="match status" value="1"/>
</dbReference>